<dbReference type="AlphaFoldDB" id="I7GAX7"/>
<reference evidence="1" key="1">
    <citation type="journal article" date="2007" name="PLoS Biol.">
        <title>Rate of evolution in brain-expressed genes in humans and other primates.</title>
        <authorList>
            <person name="Wang H.-Y."/>
            <person name="Chien H.-C."/>
            <person name="Osada N."/>
            <person name="Hashimoto K."/>
            <person name="Sugano S."/>
            <person name="Gojobori T."/>
            <person name="Chou C.-K."/>
            <person name="Tsai S.-F."/>
            <person name="Wu C.-I."/>
            <person name="Shen C.-K.J."/>
        </authorList>
    </citation>
    <scope>NUCLEOTIDE SEQUENCE</scope>
</reference>
<sequence length="84" mass="9241">MWALGRSSPPQQHCHCLWPPEVTPRPPGPVQCTSVYLYSLTPATPPLRSALGTSLKTTCKGRSCQWMIWNATGALALRNPRVIV</sequence>
<evidence type="ECO:0000313" key="1">
    <source>
        <dbReference type="EMBL" id="BAE88813.1"/>
    </source>
</evidence>
<name>I7GAX7_MACFA</name>
<proteinExistence type="evidence at transcript level"/>
<protein>
    <submittedName>
        <fullName evidence="1">Macaca fascicularis brain cDNA clone: QtrA-16672, similar to human KIAA0397 gene product (KIAA0397), mRNA, RefSeq: XM_029438.6</fullName>
    </submittedName>
</protein>
<dbReference type="EMBL" id="AB171750">
    <property type="protein sequence ID" value="BAE88813.1"/>
    <property type="molecule type" value="mRNA"/>
</dbReference>
<organism evidence="1">
    <name type="scientific">Macaca fascicularis</name>
    <name type="common">Crab-eating macaque</name>
    <name type="synonym">Cynomolgus monkey</name>
    <dbReference type="NCBI Taxonomy" id="9541"/>
    <lineage>
        <taxon>Eukaryota</taxon>
        <taxon>Metazoa</taxon>
        <taxon>Chordata</taxon>
        <taxon>Craniata</taxon>
        <taxon>Vertebrata</taxon>
        <taxon>Euteleostomi</taxon>
        <taxon>Mammalia</taxon>
        <taxon>Eutheria</taxon>
        <taxon>Euarchontoglires</taxon>
        <taxon>Primates</taxon>
        <taxon>Haplorrhini</taxon>
        <taxon>Catarrhini</taxon>
        <taxon>Cercopithecidae</taxon>
        <taxon>Cercopithecinae</taxon>
        <taxon>Macaca</taxon>
    </lineage>
</organism>
<accession>I7GAX7</accession>